<feature type="transmembrane region" description="Helical" evidence="1">
    <location>
        <begin position="29"/>
        <end position="55"/>
    </location>
</feature>
<gene>
    <name evidence="2" type="ORF">FHS94_003806</name>
</gene>
<keyword evidence="1" id="KW-1133">Transmembrane helix</keyword>
<keyword evidence="1" id="KW-0812">Transmembrane</keyword>
<keyword evidence="1" id="KW-0472">Membrane</keyword>
<evidence type="ECO:0000313" key="3">
    <source>
        <dbReference type="Proteomes" id="UP000546200"/>
    </source>
</evidence>
<protein>
    <submittedName>
        <fullName evidence="2">Uncharacterized protein</fullName>
    </submittedName>
</protein>
<dbReference type="AlphaFoldDB" id="A0A7W9BGS0"/>
<organism evidence="2 3">
    <name type="scientific">Sphingomonas aerophila</name>
    <dbReference type="NCBI Taxonomy" id="1344948"/>
    <lineage>
        <taxon>Bacteria</taxon>
        <taxon>Pseudomonadati</taxon>
        <taxon>Pseudomonadota</taxon>
        <taxon>Alphaproteobacteria</taxon>
        <taxon>Sphingomonadales</taxon>
        <taxon>Sphingomonadaceae</taxon>
        <taxon>Sphingomonas</taxon>
    </lineage>
</organism>
<dbReference type="EMBL" id="JACIJK010000017">
    <property type="protein sequence ID" value="MBB5716934.1"/>
    <property type="molecule type" value="Genomic_DNA"/>
</dbReference>
<dbReference type="Proteomes" id="UP000546200">
    <property type="component" value="Unassembled WGS sequence"/>
</dbReference>
<proteinExistence type="predicted"/>
<feature type="transmembrane region" description="Helical" evidence="1">
    <location>
        <begin position="76"/>
        <end position="94"/>
    </location>
</feature>
<accession>A0A7W9BGS0</accession>
<comment type="caution">
    <text evidence="2">The sequence shown here is derived from an EMBL/GenBank/DDBJ whole genome shotgun (WGS) entry which is preliminary data.</text>
</comment>
<reference evidence="2 3" key="1">
    <citation type="submission" date="2020-08" db="EMBL/GenBank/DDBJ databases">
        <title>Genomic Encyclopedia of Type Strains, Phase IV (KMG-IV): sequencing the most valuable type-strain genomes for metagenomic binning, comparative biology and taxonomic classification.</title>
        <authorList>
            <person name="Goeker M."/>
        </authorList>
    </citation>
    <scope>NUCLEOTIDE SEQUENCE [LARGE SCALE GENOMIC DNA]</scope>
    <source>
        <strain evidence="2 3">DSM 100044</strain>
    </source>
</reference>
<evidence type="ECO:0000256" key="1">
    <source>
        <dbReference type="SAM" id="Phobius"/>
    </source>
</evidence>
<feature type="transmembrane region" description="Helical" evidence="1">
    <location>
        <begin position="106"/>
        <end position="126"/>
    </location>
</feature>
<name>A0A7W9BGS0_9SPHN</name>
<sequence length="133" mass="14289">MILGFPATSWIYWPAVGDAGVLSPEADTIVIPMMSSIFLAVVLLPVVCSITWLCLRGNDDAGSLLAWNTARPTRSAMVTLCFAIPFTVGLSSLVDEFTAPPGWHGLMWLPYTLAAMSWLGAMRGAVLSKRDDG</sequence>
<evidence type="ECO:0000313" key="2">
    <source>
        <dbReference type="EMBL" id="MBB5716934.1"/>
    </source>
</evidence>
<keyword evidence="3" id="KW-1185">Reference proteome</keyword>